<feature type="non-terminal residue" evidence="4">
    <location>
        <position position="751"/>
    </location>
</feature>
<accession>A0A819ITL5</accession>
<dbReference type="Pfam" id="PF13424">
    <property type="entry name" value="TPR_12"/>
    <property type="match status" value="4"/>
</dbReference>
<evidence type="ECO:0000313" key="4">
    <source>
        <dbReference type="EMBL" id="CAF3922530.1"/>
    </source>
</evidence>
<evidence type="ECO:0000256" key="1">
    <source>
        <dbReference type="ARBA" id="ARBA00022737"/>
    </source>
</evidence>
<protein>
    <submittedName>
        <fullName evidence="4">Uncharacterized protein</fullName>
    </submittedName>
</protein>
<keyword evidence="1" id="KW-0677">Repeat</keyword>
<name>A0A819ITL5_9BILA</name>
<reference evidence="4" key="1">
    <citation type="submission" date="2021-02" db="EMBL/GenBank/DDBJ databases">
        <authorList>
            <person name="Nowell W R."/>
        </authorList>
    </citation>
    <scope>NUCLEOTIDE SEQUENCE</scope>
</reference>
<gene>
    <name evidence="4" type="ORF">OKA104_LOCUS25354</name>
</gene>
<dbReference type="PANTHER" id="PTHR45641">
    <property type="entry name" value="TETRATRICOPEPTIDE REPEAT PROTEIN (AFU_ORTHOLOGUE AFUA_6G03870)"/>
    <property type="match status" value="1"/>
</dbReference>
<dbReference type="SMART" id="SM00028">
    <property type="entry name" value="TPR"/>
    <property type="match status" value="8"/>
</dbReference>
<comment type="caution">
    <text evidence="4">The sequence shown here is derived from an EMBL/GenBank/DDBJ whole genome shotgun (WGS) entry which is preliminary data.</text>
</comment>
<evidence type="ECO:0000256" key="2">
    <source>
        <dbReference type="ARBA" id="ARBA00022803"/>
    </source>
</evidence>
<evidence type="ECO:0000256" key="3">
    <source>
        <dbReference type="PROSITE-ProRule" id="PRU00339"/>
    </source>
</evidence>
<organism evidence="4 5">
    <name type="scientific">Adineta steineri</name>
    <dbReference type="NCBI Taxonomy" id="433720"/>
    <lineage>
        <taxon>Eukaryota</taxon>
        <taxon>Metazoa</taxon>
        <taxon>Spiralia</taxon>
        <taxon>Gnathifera</taxon>
        <taxon>Rotifera</taxon>
        <taxon>Eurotatoria</taxon>
        <taxon>Bdelloidea</taxon>
        <taxon>Adinetida</taxon>
        <taxon>Adinetidae</taxon>
        <taxon>Adineta</taxon>
    </lineage>
</organism>
<dbReference type="PROSITE" id="PS50005">
    <property type="entry name" value="TPR"/>
    <property type="match status" value="3"/>
</dbReference>
<dbReference type="InterPro" id="IPR019734">
    <property type="entry name" value="TPR_rpt"/>
</dbReference>
<dbReference type="EMBL" id="CAJOAY010002118">
    <property type="protein sequence ID" value="CAF3922530.1"/>
    <property type="molecule type" value="Genomic_DNA"/>
</dbReference>
<proteinExistence type="predicted"/>
<feature type="repeat" description="TPR" evidence="3">
    <location>
        <begin position="695"/>
        <end position="728"/>
    </location>
</feature>
<dbReference type="Proteomes" id="UP000663881">
    <property type="component" value="Unassembled WGS sequence"/>
</dbReference>
<keyword evidence="2 3" id="KW-0802">TPR repeat</keyword>
<dbReference type="SUPFAM" id="SSF56399">
    <property type="entry name" value="ADP-ribosylation"/>
    <property type="match status" value="1"/>
</dbReference>
<evidence type="ECO:0000313" key="5">
    <source>
        <dbReference type="Proteomes" id="UP000663881"/>
    </source>
</evidence>
<dbReference type="PROSITE" id="PS50293">
    <property type="entry name" value="TPR_REGION"/>
    <property type="match status" value="1"/>
</dbReference>
<sequence length="751" mass="88854">MTARQLASEIPMITKRSFPEDDNDGQIIIICFHPNNEIEDMNKQLNQMNNHVVFHTELESCISLIQSIKHEKIFLIIFDSYVSELVSHIDIFQQVHSIFIFYTKTEDFKYLFHEQLNIIGVYHRLDFFYSALEEQINLIAKQFFQWTFYDQTNFSKRDLSKQSNDFLWMQLFHDAILYFPHDEQAKEDMMNIFRLYADEKLYQSNDAIQWYLNNSFLQRLITKSLQRKDIDQLYQLRYFLADLIENLTREHRTENVVIYQQIKLSKHELNHFRQKQGQIMSMKGFLLIKQDIVLPQRSDLVDVHLEIKCNLKGYQNKNEVLFDLNTTFQLEHIEENDQTILIRLTAVSYGRMIKEKYLTDTHRQIENLSIPVIFSKLMCDMNEWNQSRKYLQYLLIHSNEQDLPWIEYFIGETFSEIGQLNEARLCYDRAIKSNKINLQDSAIVLSAIGKVLYSQGKYEEAYDFYQQALTIQKQFYPSDHAHIANSLDDIGLVFGRRLQYDQALDFLQQALEIREKYYENFHVDIAISLNNISEILTDQRNYDQALEYQKRAMSICKEYYPSNHTYIAFLLFRNGSILYHQEIFEESLNLSQQVLTIMKNLRSSGHLDVACTLTHIAHIRCGQGMHEESLQLYQQVLALLVQYYSSDHLDIVHALINIGYTLLNGKENPELALNVFQKSLTMLERSYPSYHAHIASNLNLIGNALRKQTKFDQALEIYNRALKMQEDYYSPKHIELVDTLTNISHTLSSQE</sequence>
<dbReference type="Gene3D" id="1.25.40.10">
    <property type="entry name" value="Tetratricopeptide repeat domain"/>
    <property type="match status" value="2"/>
</dbReference>
<feature type="repeat" description="TPR" evidence="3">
    <location>
        <begin position="442"/>
        <end position="475"/>
    </location>
</feature>
<dbReference type="PANTHER" id="PTHR45641:SF19">
    <property type="entry name" value="NEPHROCYSTIN-3"/>
    <property type="match status" value="1"/>
</dbReference>
<dbReference type="SUPFAM" id="SSF48452">
    <property type="entry name" value="TPR-like"/>
    <property type="match status" value="2"/>
</dbReference>
<dbReference type="InterPro" id="IPR011990">
    <property type="entry name" value="TPR-like_helical_dom_sf"/>
</dbReference>
<feature type="repeat" description="TPR" evidence="3">
    <location>
        <begin position="484"/>
        <end position="517"/>
    </location>
</feature>
<dbReference type="AlphaFoldDB" id="A0A819ITL5"/>